<accession>A3IYE2</accession>
<protein>
    <recommendedName>
        <fullName evidence="1">Phospholipid/glycerol acyltransferase domain-containing protein</fullName>
    </recommendedName>
</protein>
<name>A3IYE2_9CHRO</name>
<dbReference type="EMBL" id="AAXW01000079">
    <property type="protein sequence ID" value="EAZ88514.1"/>
    <property type="molecule type" value="Genomic_DNA"/>
</dbReference>
<feature type="domain" description="Phospholipid/glycerol acyltransferase" evidence="1">
    <location>
        <begin position="66"/>
        <end position="210"/>
    </location>
</feature>
<dbReference type="Proteomes" id="UP000003781">
    <property type="component" value="Unassembled WGS sequence"/>
</dbReference>
<dbReference type="eggNOG" id="COG0204">
    <property type="taxonomic scope" value="Bacteria"/>
</dbReference>
<dbReference type="SMART" id="SM00563">
    <property type="entry name" value="PlsC"/>
    <property type="match status" value="1"/>
</dbReference>
<dbReference type="OrthoDB" id="524611at2"/>
<dbReference type="AlphaFoldDB" id="A3IYE2"/>
<dbReference type="InterPro" id="IPR002123">
    <property type="entry name" value="Plipid/glycerol_acylTrfase"/>
</dbReference>
<keyword evidence="3" id="KW-1185">Reference proteome</keyword>
<reference evidence="2 3" key="1">
    <citation type="submission" date="2007-03" db="EMBL/GenBank/DDBJ databases">
        <authorList>
            <person name="Stal L."/>
            <person name="Ferriera S."/>
            <person name="Johnson J."/>
            <person name="Kravitz S."/>
            <person name="Beeson K."/>
            <person name="Sutton G."/>
            <person name="Rogers Y.-H."/>
            <person name="Friedman R."/>
            <person name="Frazier M."/>
            <person name="Venter J.C."/>
        </authorList>
    </citation>
    <scope>NUCLEOTIDE SEQUENCE [LARGE SCALE GENOMIC DNA]</scope>
    <source>
        <strain evidence="2 3">CCY0110</strain>
    </source>
</reference>
<gene>
    <name evidence="2" type="ORF">CY0110_06979</name>
</gene>
<comment type="caution">
    <text evidence="2">The sequence shown here is derived from an EMBL/GenBank/DDBJ whole genome shotgun (WGS) entry which is preliminary data.</text>
</comment>
<evidence type="ECO:0000313" key="3">
    <source>
        <dbReference type="Proteomes" id="UP000003781"/>
    </source>
</evidence>
<dbReference type="GO" id="GO:0016746">
    <property type="term" value="F:acyltransferase activity"/>
    <property type="evidence" value="ECO:0007669"/>
    <property type="project" value="InterPro"/>
</dbReference>
<organism evidence="2 3">
    <name type="scientific">Crocosphaera chwakensis CCY0110</name>
    <dbReference type="NCBI Taxonomy" id="391612"/>
    <lineage>
        <taxon>Bacteria</taxon>
        <taxon>Bacillati</taxon>
        <taxon>Cyanobacteriota</taxon>
        <taxon>Cyanophyceae</taxon>
        <taxon>Oscillatoriophycideae</taxon>
        <taxon>Chroococcales</taxon>
        <taxon>Aphanothecaceae</taxon>
        <taxon>Crocosphaera</taxon>
        <taxon>Crocosphaera chwakensis</taxon>
    </lineage>
</organism>
<proteinExistence type="predicted"/>
<dbReference type="RefSeq" id="WP_008278405.1">
    <property type="nucleotide sequence ID" value="NZ_AAXW01000079.1"/>
</dbReference>
<dbReference type="SUPFAM" id="SSF69593">
    <property type="entry name" value="Glycerol-3-phosphate (1)-acyltransferase"/>
    <property type="match status" value="1"/>
</dbReference>
<evidence type="ECO:0000313" key="2">
    <source>
        <dbReference type="EMBL" id="EAZ88514.1"/>
    </source>
</evidence>
<evidence type="ECO:0000259" key="1">
    <source>
        <dbReference type="SMART" id="SM00563"/>
    </source>
</evidence>
<sequence>MNQSSIYAQPPLEYIAPNFNPWIWRGVKTLLPLWLQWQTTIEEIEGKNVEQLTNLYQQFQAGKIRFLMAFRHPSVNDPYCMGYLVWKLLPTIAKEKKITLKNAPHSHFIYDRGIPLWAGYRVGWLYSQLGGTSIQRGKLDIPGLRSARELFVNGQFPMAAAPEGATNGHNEIISPLEPGISQLGFWCVEDLYKAKREETVFIVPIGIQYFYLSPPWKTIEQLLSQLEKDVGISPKNHSLDPSKLYERLYGLGEHCLGIMENFYRQFYHQTLPDISEQNLQERLQKLLNVGLEVAESYFNLKPKGSMIDRCRRLEQAGWEYIYRDDFKDINQLSSVDKGLGDRIAEEASLRMWHMRLVESFVAVTGYYVKDKPSAERFADTVLLLWDFVAKIKGENPLSRPQLGSQQALITVGDPLSVSDRFNEYKKNRRQAVTNLTQNLQDALDKLIVHS</sequence>